<name>A0A9Q1IXM6_SYNKA</name>
<dbReference type="EMBL" id="JAINUF010000006">
    <property type="protein sequence ID" value="KAJ8357086.1"/>
    <property type="molecule type" value="Genomic_DNA"/>
</dbReference>
<sequence>MAMAGSFSVHNVKSHSSKGKDRPLTQTPSGGRHKVYGYHDSIAKRYHFPWPLSHEPQILLAAAFREVGSRRTALATRPTDPTRGWKNLLFRRWFLPVTQPAPLVVLHSQSYGPAKVRSSVRGVGTPISLDKRDCRDASRSTLPQTPFRSPIETEQCVPDTLFCQRGRWWLRYRRRANRDKRS</sequence>
<evidence type="ECO:0000256" key="1">
    <source>
        <dbReference type="SAM" id="MobiDB-lite"/>
    </source>
</evidence>
<comment type="caution">
    <text evidence="2">The sequence shown here is derived from an EMBL/GenBank/DDBJ whole genome shotgun (WGS) entry which is preliminary data.</text>
</comment>
<gene>
    <name evidence="2" type="ORF">SKAU_G00198800</name>
</gene>
<accession>A0A9Q1IXM6</accession>
<evidence type="ECO:0000313" key="3">
    <source>
        <dbReference type="Proteomes" id="UP001152622"/>
    </source>
</evidence>
<evidence type="ECO:0000313" key="2">
    <source>
        <dbReference type="EMBL" id="KAJ8357086.1"/>
    </source>
</evidence>
<keyword evidence="3" id="KW-1185">Reference proteome</keyword>
<feature type="region of interest" description="Disordered" evidence="1">
    <location>
        <begin position="1"/>
        <end position="33"/>
    </location>
</feature>
<protein>
    <submittedName>
        <fullName evidence="2">Uncharacterized protein</fullName>
    </submittedName>
</protein>
<reference evidence="2" key="1">
    <citation type="journal article" date="2023" name="Science">
        <title>Genome structures resolve the early diversification of teleost fishes.</title>
        <authorList>
            <person name="Parey E."/>
            <person name="Louis A."/>
            <person name="Montfort J."/>
            <person name="Bouchez O."/>
            <person name="Roques C."/>
            <person name="Iampietro C."/>
            <person name="Lluch J."/>
            <person name="Castinel A."/>
            <person name="Donnadieu C."/>
            <person name="Desvignes T."/>
            <person name="Floi Bucao C."/>
            <person name="Jouanno E."/>
            <person name="Wen M."/>
            <person name="Mejri S."/>
            <person name="Dirks R."/>
            <person name="Jansen H."/>
            <person name="Henkel C."/>
            <person name="Chen W.J."/>
            <person name="Zahm M."/>
            <person name="Cabau C."/>
            <person name="Klopp C."/>
            <person name="Thompson A.W."/>
            <person name="Robinson-Rechavi M."/>
            <person name="Braasch I."/>
            <person name="Lecointre G."/>
            <person name="Bobe J."/>
            <person name="Postlethwait J.H."/>
            <person name="Berthelot C."/>
            <person name="Roest Crollius H."/>
            <person name="Guiguen Y."/>
        </authorList>
    </citation>
    <scope>NUCLEOTIDE SEQUENCE</scope>
    <source>
        <strain evidence="2">WJC10195</strain>
    </source>
</reference>
<dbReference type="AlphaFoldDB" id="A0A9Q1IXM6"/>
<proteinExistence type="predicted"/>
<dbReference type="Proteomes" id="UP001152622">
    <property type="component" value="Chromosome 6"/>
</dbReference>
<organism evidence="2 3">
    <name type="scientific">Synaphobranchus kaupii</name>
    <name type="common">Kaup's arrowtooth eel</name>
    <dbReference type="NCBI Taxonomy" id="118154"/>
    <lineage>
        <taxon>Eukaryota</taxon>
        <taxon>Metazoa</taxon>
        <taxon>Chordata</taxon>
        <taxon>Craniata</taxon>
        <taxon>Vertebrata</taxon>
        <taxon>Euteleostomi</taxon>
        <taxon>Actinopterygii</taxon>
        <taxon>Neopterygii</taxon>
        <taxon>Teleostei</taxon>
        <taxon>Anguilliformes</taxon>
        <taxon>Synaphobranchidae</taxon>
        <taxon>Synaphobranchus</taxon>
    </lineage>
</organism>